<evidence type="ECO:0000313" key="4">
    <source>
        <dbReference type="Proteomes" id="UP000008810"/>
    </source>
</evidence>
<sequence length="70" mass="7189">MQSVRWKKSSGPEGAPAPSSGGSLACTHRISSSSENLRAQTRASGGHTQAKSLNHHEGVVVAHGIFPAIA</sequence>
<proteinExistence type="predicted"/>
<evidence type="ECO:0000313" key="3">
    <source>
        <dbReference type="EnsemblPlants" id="PNT67529"/>
    </source>
</evidence>
<name>A0A2K2CZR9_BRADI</name>
<evidence type="ECO:0000256" key="1">
    <source>
        <dbReference type="SAM" id="MobiDB-lite"/>
    </source>
</evidence>
<reference evidence="2 3" key="1">
    <citation type="journal article" date="2010" name="Nature">
        <title>Genome sequencing and analysis of the model grass Brachypodium distachyon.</title>
        <authorList>
            <consortium name="International Brachypodium Initiative"/>
        </authorList>
    </citation>
    <scope>NUCLEOTIDE SEQUENCE [LARGE SCALE GENOMIC DNA]</scope>
    <source>
        <strain evidence="2 3">Bd21</strain>
    </source>
</reference>
<evidence type="ECO:0000313" key="2">
    <source>
        <dbReference type="EMBL" id="PNT67529.1"/>
    </source>
</evidence>
<reference evidence="2" key="2">
    <citation type="submission" date="2017-06" db="EMBL/GenBank/DDBJ databases">
        <title>WGS assembly of Brachypodium distachyon.</title>
        <authorList>
            <consortium name="The International Brachypodium Initiative"/>
            <person name="Lucas S."/>
            <person name="Harmon-Smith M."/>
            <person name="Lail K."/>
            <person name="Tice H."/>
            <person name="Grimwood J."/>
            <person name="Bruce D."/>
            <person name="Barry K."/>
            <person name="Shu S."/>
            <person name="Lindquist E."/>
            <person name="Wang M."/>
            <person name="Pitluck S."/>
            <person name="Vogel J.P."/>
            <person name="Garvin D.F."/>
            <person name="Mockler T.C."/>
            <person name="Schmutz J."/>
            <person name="Rokhsar D."/>
            <person name="Bevan M.W."/>
        </authorList>
    </citation>
    <scope>NUCLEOTIDE SEQUENCE</scope>
    <source>
        <strain evidence="2">Bd21</strain>
    </source>
</reference>
<dbReference type="InParanoid" id="A0A2K2CZR9"/>
<gene>
    <name evidence="2" type="ORF">BRADI_3g28583v3</name>
</gene>
<protein>
    <submittedName>
        <fullName evidence="2 3">Uncharacterized protein</fullName>
    </submittedName>
</protein>
<feature type="compositionally biased region" description="Low complexity" evidence="1">
    <location>
        <begin position="9"/>
        <end position="25"/>
    </location>
</feature>
<keyword evidence="4" id="KW-1185">Reference proteome</keyword>
<dbReference type="Gramene" id="PNT67529">
    <property type="protein sequence ID" value="PNT67529"/>
    <property type="gene ID" value="BRADI_3g28583v3"/>
</dbReference>
<reference evidence="3" key="3">
    <citation type="submission" date="2018-08" db="UniProtKB">
        <authorList>
            <consortium name="EnsemblPlants"/>
        </authorList>
    </citation>
    <scope>IDENTIFICATION</scope>
    <source>
        <strain evidence="3">cv. Bd21</strain>
    </source>
</reference>
<dbReference type="EMBL" id="CM000882">
    <property type="protein sequence ID" value="PNT67529.1"/>
    <property type="molecule type" value="Genomic_DNA"/>
</dbReference>
<feature type="compositionally biased region" description="Polar residues" evidence="1">
    <location>
        <begin position="29"/>
        <end position="52"/>
    </location>
</feature>
<accession>A0A2K2CZR9</accession>
<dbReference type="PROSITE" id="PS51257">
    <property type="entry name" value="PROKAR_LIPOPROTEIN"/>
    <property type="match status" value="1"/>
</dbReference>
<organism evidence="2">
    <name type="scientific">Brachypodium distachyon</name>
    <name type="common">Purple false brome</name>
    <name type="synonym">Trachynia distachya</name>
    <dbReference type="NCBI Taxonomy" id="15368"/>
    <lineage>
        <taxon>Eukaryota</taxon>
        <taxon>Viridiplantae</taxon>
        <taxon>Streptophyta</taxon>
        <taxon>Embryophyta</taxon>
        <taxon>Tracheophyta</taxon>
        <taxon>Spermatophyta</taxon>
        <taxon>Magnoliopsida</taxon>
        <taxon>Liliopsida</taxon>
        <taxon>Poales</taxon>
        <taxon>Poaceae</taxon>
        <taxon>BOP clade</taxon>
        <taxon>Pooideae</taxon>
        <taxon>Stipodae</taxon>
        <taxon>Brachypodieae</taxon>
        <taxon>Brachypodium</taxon>
    </lineage>
</organism>
<dbReference type="Proteomes" id="UP000008810">
    <property type="component" value="Chromosome 3"/>
</dbReference>
<feature type="region of interest" description="Disordered" evidence="1">
    <location>
        <begin position="1"/>
        <end position="56"/>
    </location>
</feature>
<dbReference type="EnsemblPlants" id="PNT67529">
    <property type="protein sequence ID" value="PNT67529"/>
    <property type="gene ID" value="BRADI_3g28583v3"/>
</dbReference>
<dbReference type="AlphaFoldDB" id="A0A2K2CZR9"/>